<evidence type="ECO:0000313" key="9">
    <source>
        <dbReference type="EMBL" id="HIV03666.1"/>
    </source>
</evidence>
<keyword evidence="5 6" id="KW-0378">Hydrolase</keyword>
<dbReference type="CDD" id="cd01086">
    <property type="entry name" value="MetAP1"/>
    <property type="match status" value="1"/>
</dbReference>
<dbReference type="GO" id="GO:0006508">
    <property type="term" value="P:proteolysis"/>
    <property type="evidence" value="ECO:0007669"/>
    <property type="project" value="UniProtKB-KW"/>
</dbReference>
<comment type="caution">
    <text evidence="9">The sequence shown here is derived from an EMBL/GenBank/DDBJ whole genome shotgun (WGS) entry which is preliminary data.</text>
</comment>
<dbReference type="AlphaFoldDB" id="A0A9D1NIU1"/>
<feature type="binding site" evidence="6">
    <location>
        <position position="80"/>
    </location>
    <ligand>
        <name>substrate</name>
    </ligand>
</feature>
<proteinExistence type="inferred from homology"/>
<comment type="function">
    <text evidence="1 6">Removes the N-terminal methionine from nascent proteins. The N-terminal methionine is often cleaved when the second residue in the primary sequence is small and uncharged (Met-Ala-, Cys, Gly, Pro, Ser, Thr, or Val). Requires deformylation of the N(alpha)-formylated initiator methionine before it can be hydrolyzed.</text>
</comment>
<feature type="domain" description="Peptidase M24" evidence="8">
    <location>
        <begin position="11"/>
        <end position="244"/>
    </location>
</feature>
<dbReference type="NCBIfam" id="TIGR00500">
    <property type="entry name" value="met_pdase_I"/>
    <property type="match status" value="1"/>
</dbReference>
<feature type="binding site" evidence="6">
    <location>
        <position position="98"/>
    </location>
    <ligand>
        <name>a divalent metal cation</name>
        <dbReference type="ChEBI" id="CHEBI:60240"/>
        <label>1</label>
    </ligand>
</feature>
<dbReference type="InterPro" id="IPR001714">
    <property type="entry name" value="Pept_M24_MAP"/>
</dbReference>
<comment type="cofactor">
    <cofactor evidence="6">
        <name>Co(2+)</name>
        <dbReference type="ChEBI" id="CHEBI:48828"/>
    </cofactor>
    <cofactor evidence="6">
        <name>Zn(2+)</name>
        <dbReference type="ChEBI" id="CHEBI:29105"/>
    </cofactor>
    <cofactor evidence="6">
        <name>Mn(2+)</name>
        <dbReference type="ChEBI" id="CHEBI:29035"/>
    </cofactor>
    <cofactor evidence="6">
        <name>Fe(2+)</name>
        <dbReference type="ChEBI" id="CHEBI:29033"/>
    </cofactor>
    <text evidence="6">Binds 2 divalent metal cations per subunit. Has a high-affinity and a low affinity metal-binding site. The true nature of the physiological cofactor is under debate. The enzyme is active with cobalt, zinc, manganese or divalent iron ions. Most likely, methionine aminopeptidases function as mononuclear Fe(2+)-metalloproteases under physiological conditions, and the catalytically relevant metal-binding site has been assigned to the histidine-containing high-affinity site.</text>
</comment>
<evidence type="ECO:0000256" key="1">
    <source>
        <dbReference type="ARBA" id="ARBA00002521"/>
    </source>
</evidence>
<feature type="binding site" evidence="6">
    <location>
        <position position="172"/>
    </location>
    <ligand>
        <name>a divalent metal cation</name>
        <dbReference type="ChEBI" id="CHEBI:60240"/>
        <label>2</label>
        <note>catalytic</note>
    </ligand>
</feature>
<evidence type="ECO:0000256" key="4">
    <source>
        <dbReference type="ARBA" id="ARBA00022723"/>
    </source>
</evidence>
<feature type="binding site" evidence="6">
    <location>
        <position position="109"/>
    </location>
    <ligand>
        <name>a divalent metal cation</name>
        <dbReference type="ChEBI" id="CHEBI:60240"/>
        <label>1</label>
    </ligand>
</feature>
<evidence type="ECO:0000259" key="8">
    <source>
        <dbReference type="Pfam" id="PF00557"/>
    </source>
</evidence>
<dbReference type="InterPro" id="IPR000994">
    <property type="entry name" value="Pept_M24"/>
</dbReference>
<evidence type="ECO:0000256" key="7">
    <source>
        <dbReference type="RuleBase" id="RU003653"/>
    </source>
</evidence>
<gene>
    <name evidence="6 9" type="primary">map</name>
    <name evidence="9" type="ORF">IAC75_00745</name>
</gene>
<dbReference type="PANTHER" id="PTHR43330:SF27">
    <property type="entry name" value="METHIONINE AMINOPEPTIDASE"/>
    <property type="match status" value="1"/>
</dbReference>
<feature type="binding site" evidence="6">
    <location>
        <position position="179"/>
    </location>
    <ligand>
        <name>substrate</name>
    </ligand>
</feature>
<dbReference type="PANTHER" id="PTHR43330">
    <property type="entry name" value="METHIONINE AMINOPEPTIDASE"/>
    <property type="match status" value="1"/>
</dbReference>
<dbReference type="GO" id="GO:0005829">
    <property type="term" value="C:cytosol"/>
    <property type="evidence" value="ECO:0007669"/>
    <property type="project" value="TreeGrafter"/>
</dbReference>
<dbReference type="GO" id="GO:0046872">
    <property type="term" value="F:metal ion binding"/>
    <property type="evidence" value="ECO:0007669"/>
    <property type="project" value="UniProtKB-UniRule"/>
</dbReference>
<feature type="binding site" evidence="6">
    <location>
        <position position="237"/>
    </location>
    <ligand>
        <name>a divalent metal cation</name>
        <dbReference type="ChEBI" id="CHEBI:60240"/>
        <label>2</label>
        <note>catalytic</note>
    </ligand>
</feature>
<evidence type="ECO:0000256" key="6">
    <source>
        <dbReference type="HAMAP-Rule" id="MF_01974"/>
    </source>
</evidence>
<protein>
    <recommendedName>
        <fullName evidence="6 7">Methionine aminopeptidase</fullName>
        <shortName evidence="6">MAP</shortName>
        <shortName evidence="6">MetAP</shortName>
        <ecNumber evidence="6 7">3.4.11.18</ecNumber>
    </recommendedName>
    <alternativeName>
        <fullName evidence="6">Peptidase M</fullName>
    </alternativeName>
</protein>
<evidence type="ECO:0000313" key="10">
    <source>
        <dbReference type="Proteomes" id="UP000886812"/>
    </source>
</evidence>
<dbReference type="GO" id="GO:0004239">
    <property type="term" value="F:initiator methionyl aminopeptidase activity"/>
    <property type="evidence" value="ECO:0007669"/>
    <property type="project" value="UniProtKB-UniRule"/>
</dbReference>
<keyword evidence="2 6" id="KW-0031">Aminopeptidase</keyword>
<comment type="similarity">
    <text evidence="6">Belongs to the peptidase M24A family. Methionine aminopeptidase type 1 subfamily.</text>
</comment>
<evidence type="ECO:0000256" key="2">
    <source>
        <dbReference type="ARBA" id="ARBA00022438"/>
    </source>
</evidence>
<sequence length="254" mass="28078">MKPLSAEELVKMRKACRVAAEVLDRTCRFVEEGVTTYDIDQFAKHVMAELGCESTSHNYAYGNHVYPGYICISVNEEVIHGIGTMRRTVKKGDIVSLDVVTKYDGFVGDNTRTVLVEPVTDDVRRLCEATEGALYAGIAAARAGNRVSDISRAVERFIKPYGYGIVREYCGHGVGRSMHEDPQIPNYYSRGEGKTKLRPGMTLAIEPMICLGSRLIDTQPDGWTVTTRDGKPAAHYEHTVLVTDSDPEVLTVLS</sequence>
<keyword evidence="3 6" id="KW-0645">Protease</keyword>
<feature type="binding site" evidence="6">
    <location>
        <position position="237"/>
    </location>
    <ligand>
        <name>a divalent metal cation</name>
        <dbReference type="ChEBI" id="CHEBI:60240"/>
        <label>1</label>
    </ligand>
</feature>
<evidence type="ECO:0000256" key="3">
    <source>
        <dbReference type="ARBA" id="ARBA00022670"/>
    </source>
</evidence>
<organism evidence="9 10">
    <name type="scientific">Candidatus Spyradosoma merdigallinarum</name>
    <dbReference type="NCBI Taxonomy" id="2840950"/>
    <lineage>
        <taxon>Bacteria</taxon>
        <taxon>Pseudomonadati</taxon>
        <taxon>Verrucomicrobiota</taxon>
        <taxon>Opitutia</taxon>
        <taxon>Opitutia incertae sedis</taxon>
        <taxon>Candidatus Spyradosoma</taxon>
    </lineage>
</organism>
<dbReference type="Proteomes" id="UP000886812">
    <property type="component" value="Unassembled WGS sequence"/>
</dbReference>
<name>A0A9D1NIU1_9BACT</name>
<feature type="binding site" evidence="6">
    <location>
        <position position="109"/>
    </location>
    <ligand>
        <name>a divalent metal cation</name>
        <dbReference type="ChEBI" id="CHEBI:60240"/>
        <label>2</label>
        <note>catalytic</note>
    </ligand>
</feature>
<dbReference type="EMBL" id="DVOG01000019">
    <property type="protein sequence ID" value="HIV03666.1"/>
    <property type="molecule type" value="Genomic_DNA"/>
</dbReference>
<dbReference type="Pfam" id="PF00557">
    <property type="entry name" value="Peptidase_M24"/>
    <property type="match status" value="1"/>
</dbReference>
<dbReference type="SUPFAM" id="SSF55920">
    <property type="entry name" value="Creatinase/aminopeptidase"/>
    <property type="match status" value="1"/>
</dbReference>
<feature type="binding site" evidence="6">
    <location>
        <position position="206"/>
    </location>
    <ligand>
        <name>a divalent metal cation</name>
        <dbReference type="ChEBI" id="CHEBI:60240"/>
        <label>2</label>
        <note>catalytic</note>
    </ligand>
</feature>
<keyword evidence="4 6" id="KW-0479">Metal-binding</keyword>
<dbReference type="HAMAP" id="MF_01974">
    <property type="entry name" value="MetAP_1"/>
    <property type="match status" value="1"/>
</dbReference>
<dbReference type="PRINTS" id="PR00599">
    <property type="entry name" value="MAPEPTIDASE"/>
</dbReference>
<reference evidence="9" key="2">
    <citation type="journal article" date="2021" name="PeerJ">
        <title>Extensive microbial diversity within the chicken gut microbiome revealed by metagenomics and culture.</title>
        <authorList>
            <person name="Gilroy R."/>
            <person name="Ravi A."/>
            <person name="Getino M."/>
            <person name="Pursley I."/>
            <person name="Horton D.L."/>
            <person name="Alikhan N.F."/>
            <person name="Baker D."/>
            <person name="Gharbi K."/>
            <person name="Hall N."/>
            <person name="Watson M."/>
            <person name="Adriaenssens E.M."/>
            <person name="Foster-Nyarko E."/>
            <person name="Jarju S."/>
            <person name="Secka A."/>
            <person name="Antonio M."/>
            <person name="Oren A."/>
            <person name="Chaudhuri R.R."/>
            <person name="La Ragione R."/>
            <person name="Hildebrand F."/>
            <person name="Pallen M.J."/>
        </authorList>
    </citation>
    <scope>NUCLEOTIDE SEQUENCE</scope>
    <source>
        <strain evidence="9">10669</strain>
    </source>
</reference>
<dbReference type="GO" id="GO:0070006">
    <property type="term" value="F:metalloaminopeptidase activity"/>
    <property type="evidence" value="ECO:0007669"/>
    <property type="project" value="UniProtKB-UniRule"/>
</dbReference>
<comment type="catalytic activity">
    <reaction evidence="6 7">
        <text>Release of N-terminal amino acids, preferentially methionine, from peptides and arylamides.</text>
        <dbReference type="EC" id="3.4.11.18"/>
    </reaction>
</comment>
<comment type="subunit">
    <text evidence="6">Monomer.</text>
</comment>
<dbReference type="InterPro" id="IPR002467">
    <property type="entry name" value="Pept_M24A_MAP1"/>
</dbReference>
<accession>A0A9D1NIU1</accession>
<reference evidence="9" key="1">
    <citation type="submission" date="2020-10" db="EMBL/GenBank/DDBJ databases">
        <authorList>
            <person name="Gilroy R."/>
        </authorList>
    </citation>
    <scope>NUCLEOTIDE SEQUENCE</scope>
    <source>
        <strain evidence="9">10669</strain>
    </source>
</reference>
<dbReference type="Gene3D" id="3.90.230.10">
    <property type="entry name" value="Creatinase/methionine aminopeptidase superfamily"/>
    <property type="match status" value="1"/>
</dbReference>
<dbReference type="InterPro" id="IPR036005">
    <property type="entry name" value="Creatinase/aminopeptidase-like"/>
</dbReference>
<dbReference type="EC" id="3.4.11.18" evidence="6 7"/>
<dbReference type="PROSITE" id="PS00680">
    <property type="entry name" value="MAP_1"/>
    <property type="match status" value="1"/>
</dbReference>
<evidence type="ECO:0000256" key="5">
    <source>
        <dbReference type="ARBA" id="ARBA00022801"/>
    </source>
</evidence>